<organism evidence="5 6">
    <name type="scientific">Mucilaginibacter rigui</name>
    <dbReference type="NCBI Taxonomy" id="534635"/>
    <lineage>
        <taxon>Bacteria</taxon>
        <taxon>Pseudomonadati</taxon>
        <taxon>Bacteroidota</taxon>
        <taxon>Sphingobacteriia</taxon>
        <taxon>Sphingobacteriales</taxon>
        <taxon>Sphingobacteriaceae</taxon>
        <taxon>Mucilaginibacter</taxon>
    </lineage>
</organism>
<evidence type="ECO:0000256" key="2">
    <source>
        <dbReference type="ARBA" id="ARBA00023125"/>
    </source>
</evidence>
<evidence type="ECO:0000256" key="3">
    <source>
        <dbReference type="PROSITE-ProRule" id="PRU01248"/>
    </source>
</evidence>
<name>A0ABR7X940_9SPHI</name>
<dbReference type="Proteomes" id="UP000618754">
    <property type="component" value="Unassembled WGS sequence"/>
</dbReference>
<feature type="domain" description="Core-binding (CB)" evidence="4">
    <location>
        <begin position="1"/>
        <end position="71"/>
    </location>
</feature>
<evidence type="ECO:0000313" key="6">
    <source>
        <dbReference type="Proteomes" id="UP000618754"/>
    </source>
</evidence>
<sequence length="125" mass="14413">MLGINKAGNAIIYRTAINKVVTYANTPNLLFNEITYQFLDGFRNSLIKSGLKANSISNYFRTLRAIYNKAIKEKLINRSHYPFLDITVKTERTAKRAITVDEQICITKLNLKVNSQEWKARSYSF</sequence>
<gene>
    <name evidence="5" type="ORF">IDJ75_17300</name>
</gene>
<dbReference type="InterPro" id="IPR010998">
    <property type="entry name" value="Integrase_recombinase_N"/>
</dbReference>
<dbReference type="EMBL" id="JACWMW010000004">
    <property type="protein sequence ID" value="MBD1387046.1"/>
    <property type="molecule type" value="Genomic_DNA"/>
</dbReference>
<dbReference type="InterPro" id="IPR025269">
    <property type="entry name" value="SAM-like_dom"/>
</dbReference>
<dbReference type="Pfam" id="PF13102">
    <property type="entry name" value="Phage_int_SAM_5"/>
    <property type="match status" value="1"/>
</dbReference>
<dbReference type="InterPro" id="IPR044068">
    <property type="entry name" value="CB"/>
</dbReference>
<protein>
    <submittedName>
        <fullName evidence="5">Phage integrase SAM-like domain-containing protein</fullName>
    </submittedName>
</protein>
<proteinExistence type="predicted"/>
<dbReference type="RefSeq" id="WP_191176898.1">
    <property type="nucleotide sequence ID" value="NZ_JACWMW010000004.1"/>
</dbReference>
<evidence type="ECO:0000259" key="4">
    <source>
        <dbReference type="PROSITE" id="PS51900"/>
    </source>
</evidence>
<keyword evidence="1" id="KW-0229">DNA integration</keyword>
<dbReference type="InterPro" id="IPR011010">
    <property type="entry name" value="DNA_brk_join_enz"/>
</dbReference>
<evidence type="ECO:0000313" key="5">
    <source>
        <dbReference type="EMBL" id="MBD1387046.1"/>
    </source>
</evidence>
<keyword evidence="6" id="KW-1185">Reference proteome</keyword>
<dbReference type="SUPFAM" id="SSF56349">
    <property type="entry name" value="DNA breaking-rejoining enzymes"/>
    <property type="match status" value="1"/>
</dbReference>
<reference evidence="5 6" key="1">
    <citation type="submission" date="2020-09" db="EMBL/GenBank/DDBJ databases">
        <title>Novel species of Mucilaginibacter isolated from a glacier on the Tibetan Plateau.</title>
        <authorList>
            <person name="Liu Q."/>
            <person name="Xin Y.-H."/>
        </authorList>
    </citation>
    <scope>NUCLEOTIDE SEQUENCE [LARGE SCALE GENOMIC DNA]</scope>
    <source>
        <strain evidence="5 6">CGMCC 1.13878</strain>
    </source>
</reference>
<dbReference type="PROSITE" id="PS51900">
    <property type="entry name" value="CB"/>
    <property type="match status" value="1"/>
</dbReference>
<keyword evidence="2 3" id="KW-0238">DNA-binding</keyword>
<comment type="caution">
    <text evidence="5">The sequence shown here is derived from an EMBL/GenBank/DDBJ whole genome shotgun (WGS) entry which is preliminary data.</text>
</comment>
<accession>A0ABR7X940</accession>
<evidence type="ECO:0000256" key="1">
    <source>
        <dbReference type="ARBA" id="ARBA00022908"/>
    </source>
</evidence>
<dbReference type="Gene3D" id="1.10.150.130">
    <property type="match status" value="1"/>
</dbReference>